<reference evidence="2 3" key="1">
    <citation type="journal article" date="2015" name="Genome Biol. Evol.">
        <title>Comparative Genomics of a Bacterivorous Green Alga Reveals Evolutionary Causalities and Consequences of Phago-Mixotrophic Mode of Nutrition.</title>
        <authorList>
            <person name="Burns J.A."/>
            <person name="Paasch A."/>
            <person name="Narechania A."/>
            <person name="Kim E."/>
        </authorList>
    </citation>
    <scope>NUCLEOTIDE SEQUENCE [LARGE SCALE GENOMIC DNA]</scope>
    <source>
        <strain evidence="2 3">PLY_AMNH</strain>
    </source>
</reference>
<comment type="caution">
    <text evidence="2">The sequence shown here is derived from an EMBL/GenBank/DDBJ whole genome shotgun (WGS) entry which is preliminary data.</text>
</comment>
<feature type="region of interest" description="Disordered" evidence="1">
    <location>
        <begin position="104"/>
        <end position="129"/>
    </location>
</feature>
<name>A0AAE0FFK7_9CHLO</name>
<feature type="compositionally biased region" description="Low complexity" evidence="1">
    <location>
        <begin position="225"/>
        <end position="236"/>
    </location>
</feature>
<evidence type="ECO:0000313" key="2">
    <source>
        <dbReference type="EMBL" id="KAK3258820.1"/>
    </source>
</evidence>
<proteinExistence type="predicted"/>
<keyword evidence="3" id="KW-1185">Reference proteome</keyword>
<dbReference type="AlphaFoldDB" id="A0AAE0FFK7"/>
<evidence type="ECO:0000313" key="3">
    <source>
        <dbReference type="Proteomes" id="UP001190700"/>
    </source>
</evidence>
<feature type="region of interest" description="Disordered" evidence="1">
    <location>
        <begin position="163"/>
        <end position="236"/>
    </location>
</feature>
<feature type="compositionally biased region" description="Acidic residues" evidence="1">
    <location>
        <begin position="201"/>
        <end position="211"/>
    </location>
</feature>
<organism evidence="2 3">
    <name type="scientific">Cymbomonas tetramitiformis</name>
    <dbReference type="NCBI Taxonomy" id="36881"/>
    <lineage>
        <taxon>Eukaryota</taxon>
        <taxon>Viridiplantae</taxon>
        <taxon>Chlorophyta</taxon>
        <taxon>Pyramimonadophyceae</taxon>
        <taxon>Pyramimonadales</taxon>
        <taxon>Pyramimonadaceae</taxon>
        <taxon>Cymbomonas</taxon>
    </lineage>
</organism>
<accession>A0AAE0FFK7</accession>
<sequence>MALAMIVPDEELQAFLFSCDERLEKVEFLKRAQLISLCHAQARALAHFRCTPQILPQPETVLEPIVVEIIVSERAEVGGAAAGNYCEDSESEDESEYPLGYYDESEDELEGEHGNHGHLASPEFSPSRLVQRSSLDTGFQEGGSGGLFDAAAAEFLPPTFISTGNASLSSERVGPVGDGYDDESYDNPSDDRDEHDSGGACEDDADPSDYDSGDHRDSGSGGASSGSYCGYSSGSS</sequence>
<evidence type="ECO:0000256" key="1">
    <source>
        <dbReference type="SAM" id="MobiDB-lite"/>
    </source>
</evidence>
<dbReference type="EMBL" id="LGRX02019242">
    <property type="protein sequence ID" value="KAK3258820.1"/>
    <property type="molecule type" value="Genomic_DNA"/>
</dbReference>
<protein>
    <submittedName>
        <fullName evidence="2">Uncharacterized protein</fullName>
    </submittedName>
</protein>
<gene>
    <name evidence="2" type="ORF">CYMTET_32151</name>
</gene>
<dbReference type="Proteomes" id="UP001190700">
    <property type="component" value="Unassembled WGS sequence"/>
</dbReference>